<evidence type="ECO:0000313" key="8">
    <source>
        <dbReference type="EMBL" id="VTP60409.1"/>
    </source>
</evidence>
<sequence>METQRGFTLIELMVVIAIIATLSAIGVPAYQRYIQKAAMTDMLQAMTPYKMAVELCVLDSGGPEACNAGSQGIPAGAASRYVSAVSVSQGVITLTGAQTLQGLTVAMTPTPDSNGLMRWTRSCSAADSSALQDTCREVFRFDDAAEPS</sequence>
<dbReference type="PANTHER" id="PTHR30093:SF34">
    <property type="entry name" value="PREPILIN PEPTIDASE-DEPENDENT PROTEIN D"/>
    <property type="match status" value="1"/>
</dbReference>
<accession>A0A140F139</accession>
<dbReference type="SUPFAM" id="SSF54523">
    <property type="entry name" value="Pili subunits"/>
    <property type="match status" value="1"/>
</dbReference>
<reference evidence="7 9" key="1">
    <citation type="submission" date="2018-12" db="EMBL/GenBank/DDBJ databases">
        <authorList>
            <consortium name="Pathogen Informatics"/>
        </authorList>
    </citation>
    <scope>NUCLEOTIDE SEQUENCE [LARGE SCALE GENOMIC DNA]</scope>
    <source>
        <strain evidence="7 9">NCTC10036</strain>
        <strain evidence="8 10">NCTC12971</strain>
    </source>
</reference>
<dbReference type="EMBL" id="LR590463">
    <property type="protein sequence ID" value="VTP60409.1"/>
    <property type="molecule type" value="Genomic_DNA"/>
</dbReference>
<dbReference type="GeneID" id="61764237"/>
<proteinExistence type="inferred from homology"/>
<dbReference type="NCBIfam" id="NF007862">
    <property type="entry name" value="PRK10574.1"/>
    <property type="match status" value="1"/>
</dbReference>
<dbReference type="KEGG" id="srz:AXX16_4371"/>
<dbReference type="Proteomes" id="UP000307968">
    <property type="component" value="Chromosome"/>
</dbReference>
<comment type="subcellular location">
    <subcellularLocation>
        <location evidence="1">Membrane</location>
        <topology evidence="1">Single-pass membrane protein</topology>
    </subcellularLocation>
</comment>
<name>A0A140F139_SERRU</name>
<keyword evidence="5" id="KW-0472">Membrane</keyword>
<keyword evidence="4" id="KW-0281">Fimbrium</keyword>
<dbReference type="InterPro" id="IPR001082">
    <property type="entry name" value="Pilin"/>
</dbReference>
<dbReference type="GO" id="GO:0007155">
    <property type="term" value="P:cell adhesion"/>
    <property type="evidence" value="ECO:0007669"/>
    <property type="project" value="InterPro"/>
</dbReference>
<evidence type="ECO:0000256" key="5">
    <source>
        <dbReference type="SAM" id="Phobius"/>
    </source>
</evidence>
<keyword evidence="5" id="KW-1133">Transmembrane helix</keyword>
<reference evidence="6 11" key="2">
    <citation type="submission" date="2020-11" db="EMBL/GenBank/DDBJ databases">
        <title>Enhanced detection system for hospital associated transmission using whole genome sequencing surveillance.</title>
        <authorList>
            <person name="Harrison L.H."/>
            <person name="Van Tyne D."/>
            <person name="Marsh J.W."/>
            <person name="Griffith M.P."/>
            <person name="Snyder D.J."/>
            <person name="Cooper V.S."/>
            <person name="Mustapha M."/>
        </authorList>
    </citation>
    <scope>NUCLEOTIDE SEQUENCE [LARGE SCALE GENOMIC DNA]</scope>
    <source>
        <strain evidence="6 11">SER00230</strain>
    </source>
</reference>
<evidence type="ECO:0000313" key="10">
    <source>
        <dbReference type="Proteomes" id="UP000307968"/>
    </source>
</evidence>
<dbReference type="GO" id="GO:0043107">
    <property type="term" value="P:type IV pilus-dependent motility"/>
    <property type="evidence" value="ECO:0007669"/>
    <property type="project" value="TreeGrafter"/>
</dbReference>
<keyword evidence="3" id="KW-0488">Methylation</keyword>
<evidence type="ECO:0000313" key="11">
    <source>
        <dbReference type="Proteomes" id="UP000624159"/>
    </source>
</evidence>
<dbReference type="Proteomes" id="UP000624159">
    <property type="component" value="Unassembled WGS sequence"/>
</dbReference>
<dbReference type="EMBL" id="LR134493">
    <property type="protein sequence ID" value="VEI61851.1"/>
    <property type="molecule type" value="Genomic_DNA"/>
</dbReference>
<evidence type="ECO:0000313" key="9">
    <source>
        <dbReference type="Proteomes" id="UP000281904"/>
    </source>
</evidence>
<evidence type="ECO:0000256" key="3">
    <source>
        <dbReference type="ARBA" id="ARBA00022481"/>
    </source>
</evidence>
<dbReference type="Pfam" id="PF07963">
    <property type="entry name" value="N_methyl"/>
    <property type="match status" value="1"/>
</dbReference>
<organism evidence="7 9">
    <name type="scientific">Serratia rubidaea</name>
    <name type="common">Serratia marinorubra</name>
    <dbReference type="NCBI Taxonomy" id="61652"/>
    <lineage>
        <taxon>Bacteria</taxon>
        <taxon>Pseudomonadati</taxon>
        <taxon>Pseudomonadota</taxon>
        <taxon>Gammaproteobacteria</taxon>
        <taxon>Enterobacterales</taxon>
        <taxon>Yersiniaceae</taxon>
        <taxon>Serratia</taxon>
    </lineage>
</organism>
<dbReference type="NCBIfam" id="TIGR02532">
    <property type="entry name" value="IV_pilin_GFxxxE"/>
    <property type="match status" value="1"/>
</dbReference>
<dbReference type="InterPro" id="IPR045584">
    <property type="entry name" value="Pilin-like"/>
</dbReference>
<comment type="similarity">
    <text evidence="2 4">Belongs to the N-Me-Phe pilin family.</text>
</comment>
<dbReference type="Pfam" id="PF00114">
    <property type="entry name" value="Pilin"/>
    <property type="match status" value="1"/>
</dbReference>
<keyword evidence="5" id="KW-0812">Transmembrane</keyword>
<dbReference type="RefSeq" id="WP_015670934.1">
    <property type="nucleotide sequence ID" value="NZ_CAMIPJ010000002.1"/>
</dbReference>
<dbReference type="InterPro" id="IPR012902">
    <property type="entry name" value="N_methyl_site"/>
</dbReference>
<dbReference type="PANTHER" id="PTHR30093">
    <property type="entry name" value="GENERAL SECRETION PATHWAY PROTEIN G"/>
    <property type="match status" value="1"/>
</dbReference>
<feature type="transmembrane region" description="Helical" evidence="5">
    <location>
        <begin position="6"/>
        <end position="30"/>
    </location>
</feature>
<protein>
    <submittedName>
        <fullName evidence="6 7">Pilin</fullName>
    </submittedName>
</protein>
<dbReference type="PROSITE" id="PS00409">
    <property type="entry name" value="PROKAR_NTER_METHYL"/>
    <property type="match status" value="1"/>
</dbReference>
<evidence type="ECO:0000256" key="4">
    <source>
        <dbReference type="RuleBase" id="RU000389"/>
    </source>
</evidence>
<evidence type="ECO:0000256" key="2">
    <source>
        <dbReference type="ARBA" id="ARBA00005233"/>
    </source>
</evidence>
<gene>
    <name evidence="7" type="primary">pilE1</name>
    <name evidence="6" type="synonym">ppdD</name>
    <name evidence="6" type="ORF">I5U13_10405</name>
    <name evidence="7" type="ORF">NCTC10036_00791</name>
    <name evidence="8" type="ORF">NCTC12971_00880</name>
</gene>
<dbReference type="GO" id="GO:0044096">
    <property type="term" value="C:type IV pilus"/>
    <property type="evidence" value="ECO:0007669"/>
    <property type="project" value="TreeGrafter"/>
</dbReference>
<keyword evidence="11" id="KW-1185">Reference proteome</keyword>
<evidence type="ECO:0000313" key="7">
    <source>
        <dbReference type="EMBL" id="VEI61851.1"/>
    </source>
</evidence>
<dbReference type="Proteomes" id="UP000281904">
    <property type="component" value="Chromosome"/>
</dbReference>
<evidence type="ECO:0000313" key="6">
    <source>
        <dbReference type="EMBL" id="MBH1930067.1"/>
    </source>
</evidence>
<dbReference type="Gene3D" id="3.30.700.10">
    <property type="entry name" value="Glycoprotein, Type 4 Pilin"/>
    <property type="match status" value="1"/>
</dbReference>
<dbReference type="GO" id="GO:0016020">
    <property type="term" value="C:membrane"/>
    <property type="evidence" value="ECO:0007669"/>
    <property type="project" value="UniProtKB-SubCell"/>
</dbReference>
<dbReference type="AlphaFoldDB" id="A0A140F139"/>
<dbReference type="EMBL" id="JADULK010000004">
    <property type="protein sequence ID" value="MBH1930067.1"/>
    <property type="molecule type" value="Genomic_DNA"/>
</dbReference>
<evidence type="ECO:0000256" key="1">
    <source>
        <dbReference type="ARBA" id="ARBA00004167"/>
    </source>
</evidence>